<dbReference type="eggNOG" id="ENOG5030T4E">
    <property type="taxonomic scope" value="Bacteria"/>
</dbReference>
<evidence type="ECO:0000313" key="2">
    <source>
        <dbReference type="Proteomes" id="UP000018857"/>
    </source>
</evidence>
<proteinExistence type="predicted"/>
<dbReference type="OrthoDB" id="6905277at2"/>
<dbReference type="PATRIC" id="fig|1208321.3.peg.3559"/>
<accession>W1RN75</accession>
<evidence type="ECO:0000313" key="1">
    <source>
        <dbReference type="EMBL" id="ETI57856.1"/>
    </source>
</evidence>
<organism evidence="1 2">
    <name type="scientific">Marinomonas profundimaris</name>
    <dbReference type="NCBI Taxonomy" id="1208321"/>
    <lineage>
        <taxon>Bacteria</taxon>
        <taxon>Pseudomonadati</taxon>
        <taxon>Pseudomonadota</taxon>
        <taxon>Gammaproteobacteria</taxon>
        <taxon>Oceanospirillales</taxon>
        <taxon>Oceanospirillaceae</taxon>
        <taxon>Marinomonas</taxon>
    </lineage>
</organism>
<gene>
    <name evidence="1" type="ORF">D104_17960</name>
</gene>
<comment type="caution">
    <text evidence="1">The sequence shown here is derived from an EMBL/GenBank/DDBJ whole genome shotgun (WGS) entry which is preliminary data.</text>
</comment>
<reference evidence="1 2" key="1">
    <citation type="journal article" date="2014" name="Genome Announc.">
        <title>Draft Genome Sequence of Marinomonas sp. Strain D104, a Polycyclic Aromatic Hydrocarbon-Degrading Bacterium from the Deep-Sea Sediment of the Arctic Ocean.</title>
        <authorList>
            <person name="Dong C."/>
            <person name="Bai X."/>
            <person name="Lai Q."/>
            <person name="Xie Y."/>
            <person name="Chen X."/>
            <person name="Shao Z."/>
        </authorList>
    </citation>
    <scope>NUCLEOTIDE SEQUENCE [LARGE SCALE GENOMIC DNA]</scope>
    <source>
        <strain evidence="1 2">D104</strain>
    </source>
</reference>
<dbReference type="AlphaFoldDB" id="W1RN75"/>
<keyword evidence="2" id="KW-1185">Reference proteome</keyword>
<sequence length="218" mass="25458">MKLSDKGLFIKLMDENRVESFLNGNIFFNTDKKFTQMDTTDIVRFDPDESLDESRQIKEISIQDKETREYIPIGGVTSPIKFRYANKGALNIFCVYVHLEKNNSHFDEKNLNFGNSAVVIRDPIEFTKRIHYAANKFSLNIEQSPVEYVDQKKYHGVMGPFRKYDSFKYQNEFRYLLQPGQNEAITLPVGDLRDICFVIPSKDIRQLNIKESHPLNTK</sequence>
<dbReference type="Proteomes" id="UP000018857">
    <property type="component" value="Unassembled WGS sequence"/>
</dbReference>
<protein>
    <submittedName>
        <fullName evidence="1">Uncharacterized protein</fullName>
    </submittedName>
</protein>
<dbReference type="EMBL" id="AYOZ01000062">
    <property type="protein sequence ID" value="ETI57856.1"/>
    <property type="molecule type" value="Genomic_DNA"/>
</dbReference>
<name>W1RN75_9GAMM</name>
<dbReference type="RefSeq" id="WP_024025608.1">
    <property type="nucleotide sequence ID" value="NZ_AYOZ01000062.1"/>
</dbReference>